<organism evidence="3 4">
    <name type="scientific">Arachnia propionica</name>
    <dbReference type="NCBI Taxonomy" id="1750"/>
    <lineage>
        <taxon>Bacteria</taxon>
        <taxon>Bacillati</taxon>
        <taxon>Actinomycetota</taxon>
        <taxon>Actinomycetes</taxon>
        <taxon>Propionibacteriales</taxon>
        <taxon>Propionibacteriaceae</taxon>
        <taxon>Arachnia</taxon>
    </lineage>
</organism>
<sequence length="599" mass="65068">MTIRSGPELTVTWRWVRPLLWGAHTALWTSAITMVALSLTSSSGEVARTVMITLWAWLVVAAVPAAVLLFLEWRTILTGSSRRAIMLLAGVAPLIRCDVVIDWVRNTPAVGDSPLLLAAPAAPVRISIAVGCLAASSLVLATISLLRERGWAPVPPRPSAMRVVAAVLSGVLIVGYGVTQAHDLVREALTPVRITTAPAPDTLPPMTPTRDFSQLTGEPAWVFRAPDLRRPYEVHVGARGPIVADEDTVIGLDGATGRRLWSFERKEAHLVTLRNNLKNKSRVLVSPDGRSVVVQTCFTTTSTQWRPDAESMPMLTVIDAVTGNPRFTLTSDDLPKELHLTCHLEPVVLTDHVLVIWTHAYDLVTGTKRWELPEENPPIEGPQGSSHVIVLSSPAGPRQRNCPACDDSPVTVLSDEDLSQTQRIVPIKSLASEEDIIRGWLLTHDAATNSAVWLNVDTLQRIPIGQEEGESGSGIWRAPDTALVEASEAKVLPDGSERRVYHVLDPWTGEAGTVTAPHRGTIFGPVGVGVWFDVEDDGSRLRLLDPDGSLIGTPFTPAAPPGVDWKVQDYSRTHHGLVVGFSWPRRGDIETTAAIAMYR</sequence>
<evidence type="ECO:0000256" key="2">
    <source>
        <dbReference type="SAM" id="Phobius"/>
    </source>
</evidence>
<feature type="transmembrane region" description="Helical" evidence="2">
    <location>
        <begin position="20"/>
        <end position="40"/>
    </location>
</feature>
<gene>
    <name evidence="3" type="ORF">EII35_13385</name>
</gene>
<feature type="transmembrane region" description="Helical" evidence="2">
    <location>
        <begin position="52"/>
        <end position="73"/>
    </location>
</feature>
<feature type="region of interest" description="Disordered" evidence="1">
    <location>
        <begin position="376"/>
        <end position="402"/>
    </location>
</feature>
<accession>A0A3P1WVE3</accession>
<dbReference type="EMBL" id="RQYT01000044">
    <property type="protein sequence ID" value="RRD48333.1"/>
    <property type="molecule type" value="Genomic_DNA"/>
</dbReference>
<keyword evidence="2" id="KW-0812">Transmembrane</keyword>
<name>A0A3P1WVE3_9ACTN</name>
<dbReference type="RefSeq" id="WP_125228965.1">
    <property type="nucleotide sequence ID" value="NZ_RQYT01000044.1"/>
</dbReference>
<feature type="transmembrane region" description="Helical" evidence="2">
    <location>
        <begin position="159"/>
        <end position="178"/>
    </location>
</feature>
<keyword evidence="2" id="KW-0472">Membrane</keyword>
<comment type="caution">
    <text evidence="3">The sequence shown here is derived from an EMBL/GenBank/DDBJ whole genome shotgun (WGS) entry which is preliminary data.</text>
</comment>
<dbReference type="Proteomes" id="UP000280935">
    <property type="component" value="Unassembled WGS sequence"/>
</dbReference>
<feature type="transmembrane region" description="Helical" evidence="2">
    <location>
        <begin position="85"/>
        <end position="104"/>
    </location>
</feature>
<dbReference type="InterPro" id="IPR015943">
    <property type="entry name" value="WD40/YVTN_repeat-like_dom_sf"/>
</dbReference>
<dbReference type="AlphaFoldDB" id="A0A3P1WVE3"/>
<evidence type="ECO:0000256" key="1">
    <source>
        <dbReference type="SAM" id="MobiDB-lite"/>
    </source>
</evidence>
<proteinExistence type="predicted"/>
<dbReference type="Gene3D" id="2.130.10.10">
    <property type="entry name" value="YVTN repeat-like/Quinoprotein amine dehydrogenase"/>
    <property type="match status" value="1"/>
</dbReference>
<protein>
    <submittedName>
        <fullName evidence="3">Uncharacterized protein</fullName>
    </submittedName>
</protein>
<reference evidence="3 4" key="1">
    <citation type="submission" date="2018-11" db="EMBL/GenBank/DDBJ databases">
        <title>Genomes From Bacteria Associated with the Canine Oral Cavity: a Test Case for Automated Genome-Based Taxonomic Assignment.</title>
        <authorList>
            <person name="Coil D.A."/>
            <person name="Jospin G."/>
            <person name="Darling A.E."/>
            <person name="Wallis C."/>
            <person name="Davis I.J."/>
            <person name="Harris S."/>
            <person name="Eisen J.A."/>
            <person name="Holcombe L.J."/>
            <person name="O'Flynn C."/>
        </authorList>
    </citation>
    <scope>NUCLEOTIDE SEQUENCE [LARGE SCALE GENOMIC DNA]</scope>
    <source>
        <strain evidence="3 4">OH2822_COT-296</strain>
    </source>
</reference>
<evidence type="ECO:0000313" key="4">
    <source>
        <dbReference type="Proteomes" id="UP000280935"/>
    </source>
</evidence>
<keyword evidence="2" id="KW-1133">Transmembrane helix</keyword>
<dbReference type="OrthoDB" id="3260608at2"/>
<dbReference type="SUPFAM" id="SSF50998">
    <property type="entry name" value="Quinoprotein alcohol dehydrogenase-like"/>
    <property type="match status" value="1"/>
</dbReference>
<evidence type="ECO:0000313" key="3">
    <source>
        <dbReference type="EMBL" id="RRD48333.1"/>
    </source>
</evidence>
<dbReference type="InterPro" id="IPR011047">
    <property type="entry name" value="Quinoprotein_ADH-like_sf"/>
</dbReference>
<feature type="transmembrane region" description="Helical" evidence="2">
    <location>
        <begin position="124"/>
        <end position="147"/>
    </location>
</feature>